<organism evidence="3 4">
    <name type="scientific">Actinomycetospora lemnae</name>
    <dbReference type="NCBI Taxonomy" id="3019891"/>
    <lineage>
        <taxon>Bacteria</taxon>
        <taxon>Bacillati</taxon>
        <taxon>Actinomycetota</taxon>
        <taxon>Actinomycetes</taxon>
        <taxon>Pseudonocardiales</taxon>
        <taxon>Pseudonocardiaceae</taxon>
        <taxon>Actinomycetospora</taxon>
    </lineage>
</organism>
<feature type="domain" description="HTH cro/C1-type" evidence="2">
    <location>
        <begin position="85"/>
        <end position="139"/>
    </location>
</feature>
<dbReference type="Proteomes" id="UP001300763">
    <property type="component" value="Unassembled WGS sequence"/>
</dbReference>
<dbReference type="InterPro" id="IPR001387">
    <property type="entry name" value="Cro/C1-type_HTH"/>
</dbReference>
<evidence type="ECO:0000256" key="1">
    <source>
        <dbReference type="SAM" id="MobiDB-lite"/>
    </source>
</evidence>
<dbReference type="EMBL" id="JAQZAO010000005">
    <property type="protein sequence ID" value="MDD7966246.1"/>
    <property type="molecule type" value="Genomic_DNA"/>
</dbReference>
<comment type="caution">
    <text evidence="3">The sequence shown here is derived from an EMBL/GenBank/DDBJ whole genome shotgun (WGS) entry which is preliminary data.</text>
</comment>
<sequence length="351" mass="38054">MQGDTQRSGAGPVDRDTQRSGAGPVDRDTQRSGAGPVDRDTQRSGAGPVDRDTQRSGAGPSSGDTPRGPDRSDPSALRWLIGHELRAAREQAGHTQTAAARVLDCTHAKINYLEQGKNQQRPDEVVRLLQSYGAATSDIGRLASLASNADRGTWWAPFADVVPDWLRTFVGLEGLATAAFAYEPLLLHGLLQTRAYATALLEDALRVPVVDVERVVGLRLARQQRLHDRGRPLHYEAVIEETILDRLVGGPAVMADQLDHLLRLSEQDNVVIRVMPLAVAVHDGLDGEFTLLDFDAARSIGYVEFQDGAVYVQDPDRIGGYRTAAARLRSAALPEDASLEVIRARRAALAP</sequence>
<dbReference type="PROSITE" id="PS50943">
    <property type="entry name" value="HTH_CROC1"/>
    <property type="match status" value="1"/>
</dbReference>
<reference evidence="3 4" key="1">
    <citation type="submission" date="2023-02" db="EMBL/GenBank/DDBJ databases">
        <title>Genome sequencing required for Actinomycetospora new species description.</title>
        <authorList>
            <person name="Saimee Y."/>
            <person name="Duangmal K."/>
        </authorList>
    </citation>
    <scope>NUCLEOTIDE SEQUENCE [LARGE SCALE GENOMIC DNA]</scope>
    <source>
        <strain evidence="3 4">DW7H6</strain>
    </source>
</reference>
<proteinExistence type="predicted"/>
<dbReference type="Pfam" id="PF19054">
    <property type="entry name" value="DUF5753"/>
    <property type="match status" value="1"/>
</dbReference>
<dbReference type="CDD" id="cd00093">
    <property type="entry name" value="HTH_XRE"/>
    <property type="match status" value="1"/>
</dbReference>
<dbReference type="Pfam" id="PF13560">
    <property type="entry name" value="HTH_31"/>
    <property type="match status" value="1"/>
</dbReference>
<evidence type="ECO:0000313" key="4">
    <source>
        <dbReference type="Proteomes" id="UP001300763"/>
    </source>
</evidence>
<dbReference type="RefSeq" id="WP_274200773.1">
    <property type="nucleotide sequence ID" value="NZ_JAQZAO010000005.1"/>
</dbReference>
<dbReference type="Gene3D" id="1.10.260.40">
    <property type="entry name" value="lambda repressor-like DNA-binding domains"/>
    <property type="match status" value="1"/>
</dbReference>
<protein>
    <submittedName>
        <fullName evidence="3">Helix-turn-helix transcriptional regulator</fullName>
    </submittedName>
</protein>
<feature type="region of interest" description="Disordered" evidence="1">
    <location>
        <begin position="1"/>
        <end position="75"/>
    </location>
</feature>
<evidence type="ECO:0000313" key="3">
    <source>
        <dbReference type="EMBL" id="MDD7966246.1"/>
    </source>
</evidence>
<dbReference type="SMART" id="SM00530">
    <property type="entry name" value="HTH_XRE"/>
    <property type="match status" value="1"/>
</dbReference>
<dbReference type="InterPro" id="IPR010982">
    <property type="entry name" value="Lambda_DNA-bd_dom_sf"/>
</dbReference>
<evidence type="ECO:0000259" key="2">
    <source>
        <dbReference type="PROSITE" id="PS50943"/>
    </source>
</evidence>
<keyword evidence="4" id="KW-1185">Reference proteome</keyword>
<gene>
    <name evidence="3" type="ORF">PGB27_12940</name>
</gene>
<name>A0ABT5SU76_9PSEU</name>
<accession>A0ABT5SU76</accession>
<dbReference type="InterPro" id="IPR043917">
    <property type="entry name" value="DUF5753"/>
</dbReference>
<dbReference type="SUPFAM" id="SSF47413">
    <property type="entry name" value="lambda repressor-like DNA-binding domains"/>
    <property type="match status" value="1"/>
</dbReference>